<dbReference type="InterPro" id="IPR036736">
    <property type="entry name" value="ACP-like_sf"/>
</dbReference>
<dbReference type="PROSITE" id="PS00012">
    <property type="entry name" value="PHOSPHOPANTETHEINE"/>
    <property type="match status" value="1"/>
</dbReference>
<dbReference type="InterPro" id="IPR020806">
    <property type="entry name" value="PKS_PP-bd"/>
</dbReference>
<evidence type="ECO:0000256" key="1">
    <source>
        <dbReference type="ARBA" id="ARBA00022450"/>
    </source>
</evidence>
<dbReference type="GO" id="GO:0031177">
    <property type="term" value="F:phosphopantetheine binding"/>
    <property type="evidence" value="ECO:0007669"/>
    <property type="project" value="InterPro"/>
</dbReference>
<name>A0AAN7UHC9_9PEZI</name>
<reference evidence="4 5" key="1">
    <citation type="submission" date="2023-10" db="EMBL/GenBank/DDBJ databases">
        <title>Draft genome sequence of Xylaria bambusicola isolate GMP-LS, the root and basal stem rot pathogen of sugarcane in Indonesia.</title>
        <authorList>
            <person name="Selvaraj P."/>
            <person name="Muralishankar V."/>
            <person name="Muruganantham S."/>
            <person name="Sp S."/>
            <person name="Haryani S."/>
            <person name="Lau K.J.X."/>
            <person name="Naqvi N.I."/>
        </authorList>
    </citation>
    <scope>NUCLEOTIDE SEQUENCE [LARGE SCALE GENOMIC DNA]</scope>
    <source>
        <strain evidence="4">GMP-LS</strain>
    </source>
</reference>
<dbReference type="InterPro" id="IPR006162">
    <property type="entry name" value="Ppantetheine_attach_site"/>
</dbReference>
<feature type="domain" description="Carrier" evidence="3">
    <location>
        <begin position="46"/>
        <end position="123"/>
    </location>
</feature>
<dbReference type="AlphaFoldDB" id="A0AAN7UHC9"/>
<accession>A0AAN7UHC9</accession>
<dbReference type="SUPFAM" id="SSF47336">
    <property type="entry name" value="ACP-like"/>
    <property type="match status" value="1"/>
</dbReference>
<evidence type="ECO:0000256" key="2">
    <source>
        <dbReference type="ARBA" id="ARBA00022553"/>
    </source>
</evidence>
<proteinExistence type="predicted"/>
<dbReference type="Proteomes" id="UP001305414">
    <property type="component" value="Unassembled WGS sequence"/>
</dbReference>
<dbReference type="SMART" id="SM00823">
    <property type="entry name" value="PKS_PP"/>
    <property type="match status" value="1"/>
</dbReference>
<comment type="caution">
    <text evidence="4">The sequence shown here is derived from an EMBL/GenBank/DDBJ whole genome shotgun (WGS) entry which is preliminary data.</text>
</comment>
<dbReference type="Pfam" id="PF23297">
    <property type="entry name" value="ACP_SdgA_C"/>
    <property type="match status" value="1"/>
</dbReference>
<keyword evidence="1" id="KW-0596">Phosphopantetheine</keyword>
<dbReference type="PROSITE" id="PS50075">
    <property type="entry name" value="CARRIER"/>
    <property type="match status" value="1"/>
</dbReference>
<protein>
    <recommendedName>
        <fullName evidence="3">Carrier domain-containing protein</fullName>
    </recommendedName>
</protein>
<organism evidence="4 5">
    <name type="scientific">Xylaria bambusicola</name>
    <dbReference type="NCBI Taxonomy" id="326684"/>
    <lineage>
        <taxon>Eukaryota</taxon>
        <taxon>Fungi</taxon>
        <taxon>Dikarya</taxon>
        <taxon>Ascomycota</taxon>
        <taxon>Pezizomycotina</taxon>
        <taxon>Sordariomycetes</taxon>
        <taxon>Xylariomycetidae</taxon>
        <taxon>Xylariales</taxon>
        <taxon>Xylariaceae</taxon>
        <taxon>Xylaria</taxon>
    </lineage>
</organism>
<keyword evidence="5" id="KW-1185">Reference proteome</keyword>
<sequence length="133" mass="14342">MDRDARFTGLKWRETGADSRKDASVGAQDKTHTLAYKLASAQSRKDAAEVIGQTIATKFATIFMLSANDIDLRQSLTQYGVDSLVAVELRNMLLLQAGADVSIFNVMQSSSLAALALDVAIKSKYLSAEAKAL</sequence>
<dbReference type="Gene3D" id="1.10.1200.10">
    <property type="entry name" value="ACP-like"/>
    <property type="match status" value="1"/>
</dbReference>
<dbReference type="EMBL" id="JAWHQM010000002">
    <property type="protein sequence ID" value="KAK5625586.1"/>
    <property type="molecule type" value="Genomic_DNA"/>
</dbReference>
<keyword evidence="2" id="KW-0597">Phosphoprotein</keyword>
<evidence type="ECO:0000259" key="3">
    <source>
        <dbReference type="PROSITE" id="PS50075"/>
    </source>
</evidence>
<gene>
    <name evidence="4" type="ORF">RRF57_001302</name>
</gene>
<evidence type="ECO:0000313" key="5">
    <source>
        <dbReference type="Proteomes" id="UP001305414"/>
    </source>
</evidence>
<dbReference type="InterPro" id="IPR009081">
    <property type="entry name" value="PP-bd_ACP"/>
</dbReference>
<evidence type="ECO:0000313" key="4">
    <source>
        <dbReference type="EMBL" id="KAK5625586.1"/>
    </source>
</evidence>